<accession>A0AA88AED7</accession>
<dbReference type="AlphaFoldDB" id="A0AA88AED7"/>
<evidence type="ECO:0000313" key="3">
    <source>
        <dbReference type="Proteomes" id="UP001187192"/>
    </source>
</evidence>
<gene>
    <name evidence="2" type="ORF">TIFTF001_008044</name>
</gene>
<keyword evidence="3" id="KW-1185">Reference proteome</keyword>
<reference evidence="2" key="1">
    <citation type="submission" date="2023-07" db="EMBL/GenBank/DDBJ databases">
        <title>draft genome sequence of fig (Ficus carica).</title>
        <authorList>
            <person name="Takahashi T."/>
            <person name="Nishimura K."/>
        </authorList>
    </citation>
    <scope>NUCLEOTIDE SEQUENCE</scope>
</reference>
<name>A0AA88AED7_FICCA</name>
<sequence length="106" mass="11683">MIAARAHDFPRDSCGDEQMNTMARTSTAMASRSRASISTSSDCELHGEIIRNPSESRSSRRDLSWPPPDCDLHCEIRCNVYVEDRDAGTILIHVAVLLLAPSPSLL</sequence>
<protein>
    <submittedName>
        <fullName evidence="2">Uncharacterized protein</fullName>
    </submittedName>
</protein>
<feature type="compositionally biased region" description="Basic and acidic residues" evidence="1">
    <location>
        <begin position="1"/>
        <end position="14"/>
    </location>
</feature>
<organism evidence="2 3">
    <name type="scientific">Ficus carica</name>
    <name type="common">Common fig</name>
    <dbReference type="NCBI Taxonomy" id="3494"/>
    <lineage>
        <taxon>Eukaryota</taxon>
        <taxon>Viridiplantae</taxon>
        <taxon>Streptophyta</taxon>
        <taxon>Embryophyta</taxon>
        <taxon>Tracheophyta</taxon>
        <taxon>Spermatophyta</taxon>
        <taxon>Magnoliopsida</taxon>
        <taxon>eudicotyledons</taxon>
        <taxon>Gunneridae</taxon>
        <taxon>Pentapetalae</taxon>
        <taxon>rosids</taxon>
        <taxon>fabids</taxon>
        <taxon>Rosales</taxon>
        <taxon>Moraceae</taxon>
        <taxon>Ficeae</taxon>
        <taxon>Ficus</taxon>
    </lineage>
</organism>
<evidence type="ECO:0000313" key="2">
    <source>
        <dbReference type="EMBL" id="GMN38811.1"/>
    </source>
</evidence>
<feature type="compositionally biased region" description="Low complexity" evidence="1">
    <location>
        <begin position="21"/>
        <end position="41"/>
    </location>
</feature>
<proteinExistence type="predicted"/>
<evidence type="ECO:0000256" key="1">
    <source>
        <dbReference type="SAM" id="MobiDB-lite"/>
    </source>
</evidence>
<dbReference type="EMBL" id="BTGU01000008">
    <property type="protein sequence ID" value="GMN38811.1"/>
    <property type="molecule type" value="Genomic_DNA"/>
</dbReference>
<comment type="caution">
    <text evidence="2">The sequence shown here is derived from an EMBL/GenBank/DDBJ whole genome shotgun (WGS) entry which is preliminary data.</text>
</comment>
<dbReference type="Proteomes" id="UP001187192">
    <property type="component" value="Unassembled WGS sequence"/>
</dbReference>
<feature type="region of interest" description="Disordered" evidence="1">
    <location>
        <begin position="1"/>
        <end position="65"/>
    </location>
</feature>